<keyword evidence="4" id="KW-1185">Reference proteome</keyword>
<dbReference type="AlphaFoldDB" id="A0A4Y6PR64"/>
<dbReference type="Pfam" id="PF00884">
    <property type="entry name" value="Sulfatase"/>
    <property type="match status" value="1"/>
</dbReference>
<dbReference type="PANTHER" id="PTHR43751">
    <property type="entry name" value="SULFATASE"/>
    <property type="match status" value="1"/>
</dbReference>
<feature type="transmembrane region" description="Helical" evidence="1">
    <location>
        <begin position="124"/>
        <end position="145"/>
    </location>
</feature>
<dbReference type="InterPro" id="IPR017850">
    <property type="entry name" value="Alkaline_phosphatase_core_sf"/>
</dbReference>
<feature type="transmembrane region" description="Helical" evidence="1">
    <location>
        <begin position="157"/>
        <end position="174"/>
    </location>
</feature>
<dbReference type="InterPro" id="IPR052701">
    <property type="entry name" value="GAG_Ulvan_Degrading_Sulfatases"/>
</dbReference>
<name>A0A4Y6PR64_PERCE</name>
<sequence>MDVSRATLSNIFRTSSWVLIPATIALGDFVFRHAGRLPPNLEHSPTNLLGSLLLSLVFWWALSRLVAASERRWVWACAVAFPAASIIAAVWHFNLVVGLDPPAGAATYLFQEPASSFRMMSGRLSLGIAAAISGLGGLWALVLGMGPTTVEPGIRRSAWMAFVPWVMSALLWPSNATVGQSPFTADFHASHVLSHSLQDVVSGSATRPLGVAHRADLEPVDDKDNQIGKQTGKQARPNVIVFLAESLRRDRMQVWGHDRQTTPRMARFFEEHSDEVYRFERAVTGSAFTDLSVPMVLTGLSMARDRQTMHTAPMLWHYAQAVGAQTFLVSSQQWAWRGLDEFMLLDRPPDHVITAETIGTSIVNDVGVDDRLAAEQVVEVLTEELAEDRPFLGVVQTNTTHFPFLPKEDVGWSIDDPKGRYDASVALTDAFFGDMVDALEATGRADDTVILFVADHSSFFYRGQNLFADRQIDTWQDGLRVRSCHPMVAAIPMFMYLPDKWADRLGVSGQTVRANTSRVTSTLDVVPTVLDLWGVDDLPAQAGLEGLDRLDGHSLLAPIAPERTAHCVNTVSWGLRPESGFAVFGTERVVYGRRRFGRLHVYDANDPTTWSAQRPGEPPTEADRGWLDEVISDTPILAPYLEYVEKR</sequence>
<feature type="transmembrane region" description="Helical" evidence="1">
    <location>
        <begin position="73"/>
        <end position="93"/>
    </location>
</feature>
<dbReference type="Proteomes" id="UP000315995">
    <property type="component" value="Chromosome"/>
</dbReference>
<evidence type="ECO:0000259" key="2">
    <source>
        <dbReference type="Pfam" id="PF00884"/>
    </source>
</evidence>
<feature type="transmembrane region" description="Helical" evidence="1">
    <location>
        <begin position="12"/>
        <end position="31"/>
    </location>
</feature>
<proteinExistence type="predicted"/>
<keyword evidence="1" id="KW-1133">Transmembrane helix</keyword>
<protein>
    <submittedName>
        <fullName evidence="3">LTA synthase family protein</fullName>
    </submittedName>
</protein>
<feature type="domain" description="Sulfatase N-terminal" evidence="2">
    <location>
        <begin position="237"/>
        <end position="535"/>
    </location>
</feature>
<dbReference type="Gene3D" id="3.40.720.10">
    <property type="entry name" value="Alkaline Phosphatase, subunit A"/>
    <property type="match status" value="1"/>
</dbReference>
<evidence type="ECO:0000313" key="4">
    <source>
        <dbReference type="Proteomes" id="UP000315995"/>
    </source>
</evidence>
<evidence type="ECO:0000256" key="1">
    <source>
        <dbReference type="SAM" id="Phobius"/>
    </source>
</evidence>
<dbReference type="InterPro" id="IPR000917">
    <property type="entry name" value="Sulfatase_N"/>
</dbReference>
<dbReference type="EMBL" id="CP041186">
    <property type="protein sequence ID" value="QDG50507.1"/>
    <property type="molecule type" value="Genomic_DNA"/>
</dbReference>
<keyword evidence="1" id="KW-0812">Transmembrane</keyword>
<accession>A0A5B8Y3G1</accession>
<dbReference type="OrthoDB" id="5500422at2"/>
<accession>A0A4Y6PR64</accession>
<reference evidence="3 4" key="1">
    <citation type="submission" date="2019-06" db="EMBL/GenBank/DDBJ databases">
        <title>Persicimonas caeni gen. nov., sp. nov., a predatory bacterium isolated from solar saltern.</title>
        <authorList>
            <person name="Wang S."/>
        </authorList>
    </citation>
    <scope>NUCLEOTIDE SEQUENCE [LARGE SCALE GENOMIC DNA]</scope>
    <source>
        <strain evidence="3 4">YN101</strain>
    </source>
</reference>
<dbReference type="SUPFAM" id="SSF53649">
    <property type="entry name" value="Alkaline phosphatase-like"/>
    <property type="match status" value="1"/>
</dbReference>
<feature type="transmembrane region" description="Helical" evidence="1">
    <location>
        <begin position="43"/>
        <end position="61"/>
    </location>
</feature>
<evidence type="ECO:0000313" key="3">
    <source>
        <dbReference type="EMBL" id="QDG50507.1"/>
    </source>
</evidence>
<keyword evidence="1" id="KW-0472">Membrane</keyword>
<organism evidence="3 4">
    <name type="scientific">Persicimonas caeni</name>
    <dbReference type="NCBI Taxonomy" id="2292766"/>
    <lineage>
        <taxon>Bacteria</taxon>
        <taxon>Deltaproteobacteria</taxon>
        <taxon>Bradymonadales</taxon>
        <taxon>Bradymonadaceae</taxon>
        <taxon>Persicimonas</taxon>
    </lineage>
</organism>
<gene>
    <name evidence="3" type="ORF">FIV42_07105</name>
</gene>
<dbReference type="PANTHER" id="PTHR43751:SF3">
    <property type="entry name" value="SULFATASE N-TERMINAL DOMAIN-CONTAINING PROTEIN"/>
    <property type="match status" value="1"/>
</dbReference>